<dbReference type="Gene3D" id="2.40.50.100">
    <property type="match status" value="1"/>
</dbReference>
<dbReference type="PROSITE" id="PS51866">
    <property type="entry name" value="MOP"/>
    <property type="match status" value="1"/>
</dbReference>
<dbReference type="PROSITE" id="PS50893">
    <property type="entry name" value="ABC_TRANSPORTER_2"/>
    <property type="match status" value="1"/>
</dbReference>
<feature type="domain" description="Mop" evidence="11">
    <location>
        <begin position="291"/>
        <end position="357"/>
    </location>
</feature>
<sequence>MTLSVRMRHSFPERTLDVAFQAPPGITVLFGRSGAGKTTIVNAVAGLLRPEQAHISIDGRVLCDTDSGTHLPPQRRRLGYIFQEPRLFPHMTVRRNLMYGHRLAPAGATRPDPDRIIGLLGISGLLDRRPGTLSGGERQRVAIGRALLSAPGLILADEPLSSLDEARKAEVMPYFEWLRDELSIPMLYVTHSASEVARLATTVVAIDNGKVLRQGLAGEVLSDPAVTPLGARAAGAVLETRVVRTHPDGISELDAGGLRLFLPDVGQPDGARVRVQIAAHDVMLARSRPEDISALNILPCTITGIRLGDGPGALVQLRAGDNMLLARITRRSVEALGLAPGDSVFALLKAVSISKANVADVLSDPWR</sequence>
<evidence type="ECO:0000256" key="3">
    <source>
        <dbReference type="ARBA" id="ARBA00022505"/>
    </source>
</evidence>
<comment type="caution">
    <text evidence="12">The sequence shown here is derived from an EMBL/GenBank/DDBJ whole genome shotgun (WGS) entry which is preliminary data.</text>
</comment>
<proteinExistence type="predicted"/>
<dbReference type="Gene3D" id="3.40.50.300">
    <property type="entry name" value="P-loop containing nucleotide triphosphate hydrolases"/>
    <property type="match status" value="1"/>
</dbReference>
<dbReference type="SUPFAM" id="SSF52540">
    <property type="entry name" value="P-loop containing nucleoside triphosphate hydrolases"/>
    <property type="match status" value="1"/>
</dbReference>
<evidence type="ECO:0000256" key="7">
    <source>
        <dbReference type="ARBA" id="ARBA00022967"/>
    </source>
</evidence>
<dbReference type="InterPro" id="IPR027417">
    <property type="entry name" value="P-loop_NTPase"/>
</dbReference>
<dbReference type="InterPro" id="IPR005116">
    <property type="entry name" value="Transp-assoc_OB_typ1"/>
</dbReference>
<keyword evidence="8" id="KW-0472">Membrane</keyword>
<dbReference type="InterPro" id="IPR050334">
    <property type="entry name" value="Molybdenum_import_ModC"/>
</dbReference>
<dbReference type="InterPro" id="IPR008995">
    <property type="entry name" value="Mo/tungstate-bd_C_term_dom"/>
</dbReference>
<protein>
    <submittedName>
        <fullName evidence="12">Molybdenum ABC transporter ATP-binding protein</fullName>
    </submittedName>
</protein>
<dbReference type="InterPro" id="IPR003593">
    <property type="entry name" value="AAA+_ATPase"/>
</dbReference>
<dbReference type="SUPFAM" id="SSF50331">
    <property type="entry name" value="MOP-like"/>
    <property type="match status" value="1"/>
</dbReference>
<evidence type="ECO:0000256" key="8">
    <source>
        <dbReference type="ARBA" id="ARBA00023136"/>
    </source>
</evidence>
<dbReference type="GO" id="GO:0005524">
    <property type="term" value="F:ATP binding"/>
    <property type="evidence" value="ECO:0007669"/>
    <property type="project" value="UniProtKB-KW"/>
</dbReference>
<dbReference type="InterPro" id="IPR003439">
    <property type="entry name" value="ABC_transporter-like_ATP-bd"/>
</dbReference>
<dbReference type="NCBIfam" id="TIGR02142">
    <property type="entry name" value="modC_ABC"/>
    <property type="match status" value="1"/>
</dbReference>
<keyword evidence="2" id="KW-1003">Cell membrane</keyword>
<evidence type="ECO:0000259" key="11">
    <source>
        <dbReference type="PROSITE" id="PS51866"/>
    </source>
</evidence>
<dbReference type="InterPro" id="IPR004606">
    <property type="entry name" value="Mop_domain"/>
</dbReference>
<dbReference type="PROSITE" id="PS00211">
    <property type="entry name" value="ABC_TRANSPORTER_1"/>
    <property type="match status" value="1"/>
</dbReference>
<dbReference type="EMBL" id="JBHRTB010000010">
    <property type="protein sequence ID" value="MFC3141900.1"/>
    <property type="molecule type" value="Genomic_DNA"/>
</dbReference>
<dbReference type="Proteomes" id="UP001595632">
    <property type="component" value="Unassembled WGS sequence"/>
</dbReference>
<dbReference type="PANTHER" id="PTHR43514">
    <property type="entry name" value="ABC TRANSPORTER I FAMILY MEMBER 10"/>
    <property type="match status" value="1"/>
</dbReference>
<gene>
    <name evidence="12" type="primary">modC</name>
    <name evidence="12" type="ORF">ACFOGP_04230</name>
</gene>
<dbReference type="Pfam" id="PF03459">
    <property type="entry name" value="TOBE"/>
    <property type="match status" value="1"/>
</dbReference>
<keyword evidence="5" id="KW-0547">Nucleotide-binding</keyword>
<evidence type="ECO:0000259" key="10">
    <source>
        <dbReference type="PROSITE" id="PS50893"/>
    </source>
</evidence>
<keyword evidence="4" id="KW-0997">Cell inner membrane</keyword>
<dbReference type="InterPro" id="IPR017871">
    <property type="entry name" value="ABC_transporter-like_CS"/>
</dbReference>
<keyword evidence="13" id="KW-1185">Reference proteome</keyword>
<feature type="domain" description="ABC transporter" evidence="10">
    <location>
        <begin position="5"/>
        <end position="233"/>
    </location>
</feature>
<dbReference type="SMART" id="SM00382">
    <property type="entry name" value="AAA"/>
    <property type="match status" value="1"/>
</dbReference>
<keyword evidence="6 12" id="KW-0067">ATP-binding</keyword>
<evidence type="ECO:0000256" key="2">
    <source>
        <dbReference type="ARBA" id="ARBA00022475"/>
    </source>
</evidence>
<name>A0ABV7GKH0_9RHOB</name>
<evidence type="ECO:0000256" key="6">
    <source>
        <dbReference type="ARBA" id="ARBA00022840"/>
    </source>
</evidence>
<keyword evidence="3 9" id="KW-0500">Molybdenum</keyword>
<dbReference type="PANTHER" id="PTHR43514:SF4">
    <property type="entry name" value="ABC TRANSPORTER I FAMILY MEMBER 10"/>
    <property type="match status" value="1"/>
</dbReference>
<keyword evidence="7" id="KW-1278">Translocase</keyword>
<accession>A0ABV7GKH0</accession>
<evidence type="ECO:0000256" key="4">
    <source>
        <dbReference type="ARBA" id="ARBA00022519"/>
    </source>
</evidence>
<reference evidence="13" key="1">
    <citation type="journal article" date="2019" name="Int. J. Syst. Evol. Microbiol.">
        <title>The Global Catalogue of Microorganisms (GCM) 10K type strain sequencing project: providing services to taxonomists for standard genome sequencing and annotation.</title>
        <authorList>
            <consortium name="The Broad Institute Genomics Platform"/>
            <consortium name="The Broad Institute Genome Sequencing Center for Infectious Disease"/>
            <person name="Wu L."/>
            <person name="Ma J."/>
        </authorList>
    </citation>
    <scope>NUCLEOTIDE SEQUENCE [LARGE SCALE GENOMIC DNA]</scope>
    <source>
        <strain evidence="13">KCTC 52366</strain>
    </source>
</reference>
<evidence type="ECO:0000313" key="13">
    <source>
        <dbReference type="Proteomes" id="UP001595632"/>
    </source>
</evidence>
<dbReference type="Pfam" id="PF00005">
    <property type="entry name" value="ABC_tran"/>
    <property type="match status" value="1"/>
</dbReference>
<evidence type="ECO:0000256" key="9">
    <source>
        <dbReference type="PROSITE-ProRule" id="PRU01213"/>
    </source>
</evidence>
<evidence type="ECO:0000256" key="1">
    <source>
        <dbReference type="ARBA" id="ARBA00022448"/>
    </source>
</evidence>
<organism evidence="12 13">
    <name type="scientific">Psychromarinibacter halotolerans</name>
    <dbReference type="NCBI Taxonomy" id="1775175"/>
    <lineage>
        <taxon>Bacteria</taxon>
        <taxon>Pseudomonadati</taxon>
        <taxon>Pseudomonadota</taxon>
        <taxon>Alphaproteobacteria</taxon>
        <taxon>Rhodobacterales</taxon>
        <taxon>Paracoccaceae</taxon>
        <taxon>Psychromarinibacter</taxon>
    </lineage>
</organism>
<evidence type="ECO:0000313" key="12">
    <source>
        <dbReference type="EMBL" id="MFC3141900.1"/>
    </source>
</evidence>
<dbReference type="RefSeq" id="WP_275631852.1">
    <property type="nucleotide sequence ID" value="NZ_JARGYD010000002.1"/>
</dbReference>
<keyword evidence="1" id="KW-0813">Transport</keyword>
<evidence type="ECO:0000256" key="5">
    <source>
        <dbReference type="ARBA" id="ARBA00022741"/>
    </source>
</evidence>
<dbReference type="InterPro" id="IPR011868">
    <property type="entry name" value="ModC_ABC_ATP-bd"/>
</dbReference>